<dbReference type="SMART" id="SM00267">
    <property type="entry name" value="GGDEF"/>
    <property type="match status" value="1"/>
</dbReference>
<feature type="transmembrane region" description="Helical" evidence="1">
    <location>
        <begin position="260"/>
        <end position="282"/>
    </location>
</feature>
<feature type="domain" description="GGDEF" evidence="2">
    <location>
        <begin position="350"/>
        <end position="480"/>
    </location>
</feature>
<feature type="transmembrane region" description="Helical" evidence="1">
    <location>
        <begin position="98"/>
        <end position="120"/>
    </location>
</feature>
<name>A0A8J3QE88_9ACTN</name>
<feature type="transmembrane region" description="Helical" evidence="1">
    <location>
        <begin position="68"/>
        <end position="86"/>
    </location>
</feature>
<dbReference type="Pfam" id="PF00990">
    <property type="entry name" value="GGDEF"/>
    <property type="match status" value="1"/>
</dbReference>
<dbReference type="InterPro" id="IPR029787">
    <property type="entry name" value="Nucleotide_cyclase"/>
</dbReference>
<dbReference type="EMBL" id="BONY01000049">
    <property type="protein sequence ID" value="GIH08417.1"/>
    <property type="molecule type" value="Genomic_DNA"/>
</dbReference>
<comment type="caution">
    <text evidence="3">The sequence shown here is derived from an EMBL/GenBank/DDBJ whole genome shotgun (WGS) entry which is preliminary data.</text>
</comment>
<feature type="transmembrane region" description="Helical" evidence="1">
    <location>
        <begin position="16"/>
        <end position="36"/>
    </location>
</feature>
<dbReference type="PANTHER" id="PTHR46663">
    <property type="entry name" value="DIGUANYLATE CYCLASE DGCT-RELATED"/>
    <property type="match status" value="1"/>
</dbReference>
<dbReference type="Proteomes" id="UP000612899">
    <property type="component" value="Unassembled WGS sequence"/>
</dbReference>
<dbReference type="PANTHER" id="PTHR46663:SF2">
    <property type="entry name" value="GGDEF DOMAIN-CONTAINING PROTEIN"/>
    <property type="match status" value="1"/>
</dbReference>
<dbReference type="InterPro" id="IPR052163">
    <property type="entry name" value="DGC-Regulatory_Protein"/>
</dbReference>
<reference evidence="3" key="1">
    <citation type="submission" date="2021-01" db="EMBL/GenBank/DDBJ databases">
        <title>Whole genome shotgun sequence of Rhizocola hellebori NBRC 109834.</title>
        <authorList>
            <person name="Komaki H."/>
            <person name="Tamura T."/>
        </authorList>
    </citation>
    <scope>NUCLEOTIDE SEQUENCE</scope>
    <source>
        <strain evidence="3">NBRC 109834</strain>
    </source>
</reference>
<dbReference type="InterPro" id="IPR043128">
    <property type="entry name" value="Rev_trsase/Diguanyl_cyclase"/>
</dbReference>
<evidence type="ECO:0000259" key="2">
    <source>
        <dbReference type="PROSITE" id="PS50887"/>
    </source>
</evidence>
<accession>A0A8J3QE88</accession>
<dbReference type="InterPro" id="IPR000160">
    <property type="entry name" value="GGDEF_dom"/>
</dbReference>
<dbReference type="CDD" id="cd01949">
    <property type="entry name" value="GGDEF"/>
    <property type="match status" value="1"/>
</dbReference>
<dbReference type="Gene3D" id="3.30.70.270">
    <property type="match status" value="1"/>
</dbReference>
<dbReference type="RefSeq" id="WP_203912172.1">
    <property type="nucleotide sequence ID" value="NZ_BONY01000049.1"/>
</dbReference>
<keyword evidence="1" id="KW-0472">Membrane</keyword>
<evidence type="ECO:0000313" key="4">
    <source>
        <dbReference type="Proteomes" id="UP000612899"/>
    </source>
</evidence>
<dbReference type="FunFam" id="3.30.70.270:FF:000001">
    <property type="entry name" value="Diguanylate cyclase domain protein"/>
    <property type="match status" value="1"/>
</dbReference>
<keyword evidence="4" id="KW-1185">Reference proteome</keyword>
<dbReference type="AlphaFoldDB" id="A0A8J3QE88"/>
<organism evidence="3 4">
    <name type="scientific">Rhizocola hellebori</name>
    <dbReference type="NCBI Taxonomy" id="1392758"/>
    <lineage>
        <taxon>Bacteria</taxon>
        <taxon>Bacillati</taxon>
        <taxon>Actinomycetota</taxon>
        <taxon>Actinomycetes</taxon>
        <taxon>Micromonosporales</taxon>
        <taxon>Micromonosporaceae</taxon>
        <taxon>Rhizocola</taxon>
    </lineage>
</organism>
<dbReference type="SUPFAM" id="SSF55073">
    <property type="entry name" value="Nucleotide cyclase"/>
    <property type="match status" value="1"/>
</dbReference>
<gene>
    <name evidence="3" type="ORF">Rhe02_64840</name>
</gene>
<feature type="transmembrane region" description="Helical" evidence="1">
    <location>
        <begin position="42"/>
        <end position="59"/>
    </location>
</feature>
<evidence type="ECO:0000256" key="1">
    <source>
        <dbReference type="SAM" id="Phobius"/>
    </source>
</evidence>
<keyword evidence="1" id="KW-1133">Transmembrane helix</keyword>
<protein>
    <recommendedName>
        <fullName evidence="2">GGDEF domain-containing protein</fullName>
    </recommendedName>
</protein>
<feature type="transmembrane region" description="Helical" evidence="1">
    <location>
        <begin position="288"/>
        <end position="308"/>
    </location>
</feature>
<sequence length="487" mass="51988">MASTVLDRYAHTKARILTGAFLLLCTALIAVYPLLSPTGRDVDFLLFSWGALVPVAVVVKRTEVRARFPWQVLFVALAVGAVASTMRRIPALAEQSAHLYPILDSISNAMLLGAALAMVARRGRNDIGGLIDTTIVSLALGGLLWSVLLQPHMAATDRTFSATATLFVTVMALSGALGALVRLMETDSKQIPALRFLLGALIVHLCSCVVLALWTTPQAAVAGRMMFMTAYLCLGVFALDRSAARLAQPGAPPRDLLGTGRLVFLGVALAAVPLVVGARALLGYQVDPLFLAIGSAAMAPLVLLRIGLLSAERNRSEAALRHLAAHDPLTGVLNRREFTDRLAAQLGAGGDCVLIFCDLDGFKAINDRFGHPAGDRILVEVAQRLLGCIRDEDFVGRFGGDEFLVLFRGAGEADLPRLCRRIRDVVNKPFQENACGLAISVGAVASEAVKREHRAAEELIRHADKAMYAAKQPRLAIAPPSTGIAVR</sequence>
<feature type="transmembrane region" description="Helical" evidence="1">
    <location>
        <begin position="221"/>
        <end position="239"/>
    </location>
</feature>
<feature type="transmembrane region" description="Helical" evidence="1">
    <location>
        <begin position="193"/>
        <end position="215"/>
    </location>
</feature>
<feature type="transmembrane region" description="Helical" evidence="1">
    <location>
        <begin position="160"/>
        <end position="181"/>
    </location>
</feature>
<keyword evidence="1" id="KW-0812">Transmembrane</keyword>
<dbReference type="PROSITE" id="PS50887">
    <property type="entry name" value="GGDEF"/>
    <property type="match status" value="1"/>
</dbReference>
<dbReference type="NCBIfam" id="TIGR00254">
    <property type="entry name" value="GGDEF"/>
    <property type="match status" value="1"/>
</dbReference>
<proteinExistence type="predicted"/>
<evidence type="ECO:0000313" key="3">
    <source>
        <dbReference type="EMBL" id="GIH08417.1"/>
    </source>
</evidence>
<feature type="transmembrane region" description="Helical" evidence="1">
    <location>
        <begin position="127"/>
        <end position="148"/>
    </location>
</feature>